<dbReference type="Gene3D" id="3.40.525.10">
    <property type="entry name" value="CRAL-TRIO lipid binding domain"/>
    <property type="match status" value="1"/>
</dbReference>
<dbReference type="AlphaFoldDB" id="A0A1I8Q142"/>
<name>A0A1I8Q142_STOCA</name>
<dbReference type="InterPro" id="IPR036865">
    <property type="entry name" value="CRAL-TRIO_dom_sf"/>
</dbReference>
<evidence type="ECO:0000313" key="3">
    <source>
        <dbReference type="Proteomes" id="UP000095300"/>
    </source>
</evidence>
<dbReference type="InterPro" id="IPR036273">
    <property type="entry name" value="CRAL/TRIO_N_dom_sf"/>
</dbReference>
<dbReference type="EnsemblMetazoa" id="SCAU012914-RA">
    <property type="protein sequence ID" value="SCAU012914-PA"/>
    <property type="gene ID" value="SCAU012914"/>
</dbReference>
<accession>A0A1I8Q142</accession>
<dbReference type="OrthoDB" id="6682367at2759"/>
<dbReference type="GO" id="GO:0016020">
    <property type="term" value="C:membrane"/>
    <property type="evidence" value="ECO:0007669"/>
    <property type="project" value="TreeGrafter"/>
</dbReference>
<dbReference type="InterPro" id="IPR001251">
    <property type="entry name" value="CRAL-TRIO_dom"/>
</dbReference>
<keyword evidence="3" id="KW-1185">Reference proteome</keyword>
<feature type="domain" description="CRAL-TRIO" evidence="1">
    <location>
        <begin position="126"/>
        <end position="256"/>
    </location>
</feature>
<dbReference type="GO" id="GO:1902936">
    <property type="term" value="F:phosphatidylinositol bisphosphate binding"/>
    <property type="evidence" value="ECO:0007669"/>
    <property type="project" value="TreeGrafter"/>
</dbReference>
<dbReference type="SUPFAM" id="SSF46938">
    <property type="entry name" value="CRAL/TRIO N-terminal domain"/>
    <property type="match status" value="1"/>
</dbReference>
<dbReference type="CDD" id="cd00170">
    <property type="entry name" value="SEC14"/>
    <property type="match status" value="1"/>
</dbReference>
<dbReference type="EnsemblMetazoa" id="SCAU012914-RB">
    <property type="protein sequence ID" value="SCAU012914-PB"/>
    <property type="gene ID" value="SCAU012914"/>
</dbReference>
<proteinExistence type="predicted"/>
<gene>
    <name evidence="2" type="primary">106083151</name>
</gene>
<dbReference type="Gene3D" id="1.10.8.20">
    <property type="entry name" value="N-terminal domain of phosphatidylinositol transfer protein sec14p"/>
    <property type="match status" value="1"/>
</dbReference>
<dbReference type="SUPFAM" id="SSF52087">
    <property type="entry name" value="CRAL/TRIO domain"/>
    <property type="match status" value="1"/>
</dbReference>
<sequence>MAQIKPLPEQLQKIAIEELKEIPSRLPEDLQALRTWIEQQPHLKARTNDQFLIQFLRGCKYSLVRAKEKIDLYFTLKTKYPQIFGLSDLDEEKFKHCFNLGCFTFLPRPLHDNGPRIVIIQINYSTAEASIEDIFYVTCPMYELALLNDPYAGIQGLVYVFDMGKMSFGHLLQASPNFFKQSVLYMEKSMPLRIRGIYFINAPVFAQHFFKLLLPLLSEKLRNRVHILGSDITELTKHIPQVFLPEDVGGQNGQCSELTRNHYKMLQSYRDYFKENSQYGTDESLRPDKPLSLDDHFGVGGSFRILAVD</sequence>
<dbReference type="PRINTS" id="PR00180">
    <property type="entry name" value="CRETINALDHBP"/>
</dbReference>
<dbReference type="PANTHER" id="PTHR10174">
    <property type="entry name" value="ALPHA-TOCOPHEROL TRANSFER PROTEIN-RELATED"/>
    <property type="match status" value="1"/>
</dbReference>
<dbReference type="PANTHER" id="PTHR10174:SF216">
    <property type="entry name" value="CRAL-TRIO DOMAIN-CONTAINING PROTEIN-RELATED"/>
    <property type="match status" value="1"/>
</dbReference>
<evidence type="ECO:0000259" key="1">
    <source>
        <dbReference type="PROSITE" id="PS50191"/>
    </source>
</evidence>
<dbReference type="SMART" id="SM00516">
    <property type="entry name" value="SEC14"/>
    <property type="match status" value="1"/>
</dbReference>
<organism evidence="2 3">
    <name type="scientific">Stomoxys calcitrans</name>
    <name type="common">Stable fly</name>
    <name type="synonym">Conops calcitrans</name>
    <dbReference type="NCBI Taxonomy" id="35570"/>
    <lineage>
        <taxon>Eukaryota</taxon>
        <taxon>Metazoa</taxon>
        <taxon>Ecdysozoa</taxon>
        <taxon>Arthropoda</taxon>
        <taxon>Hexapoda</taxon>
        <taxon>Insecta</taxon>
        <taxon>Pterygota</taxon>
        <taxon>Neoptera</taxon>
        <taxon>Endopterygota</taxon>
        <taxon>Diptera</taxon>
        <taxon>Brachycera</taxon>
        <taxon>Muscomorpha</taxon>
        <taxon>Muscoidea</taxon>
        <taxon>Muscidae</taxon>
        <taxon>Stomoxys</taxon>
    </lineage>
</organism>
<dbReference type="VEuPathDB" id="VectorBase:SCAU012914"/>
<protein>
    <recommendedName>
        <fullName evidence="1">CRAL-TRIO domain-containing protein</fullName>
    </recommendedName>
</protein>
<dbReference type="Proteomes" id="UP000095300">
    <property type="component" value="Unassembled WGS sequence"/>
</dbReference>
<reference evidence="2" key="2">
    <citation type="submission" date="2020-05" db="UniProtKB">
        <authorList>
            <consortium name="EnsemblMetazoa"/>
        </authorList>
    </citation>
    <scope>IDENTIFICATION</scope>
    <source>
        <strain evidence="2">USDA</strain>
    </source>
</reference>
<dbReference type="PROSITE" id="PS50191">
    <property type="entry name" value="CRAL_TRIO"/>
    <property type="match status" value="1"/>
</dbReference>
<dbReference type="Gene3D" id="1.20.5.1200">
    <property type="entry name" value="Alpha-tocopherol transfer"/>
    <property type="match status" value="1"/>
</dbReference>
<dbReference type="Pfam" id="PF00650">
    <property type="entry name" value="CRAL_TRIO"/>
    <property type="match status" value="1"/>
</dbReference>
<evidence type="ECO:0000313" key="2">
    <source>
        <dbReference type="EnsemblMetazoa" id="SCAU012914-PA"/>
    </source>
</evidence>
<reference evidence="3" key="1">
    <citation type="submission" date="2015-05" db="EMBL/GenBank/DDBJ databases">
        <authorList>
            <person name="Wilson R.K."/>
            <person name="Warren W.C."/>
            <person name="Olafson P."/>
        </authorList>
    </citation>
    <scope>NUCLEOTIDE SEQUENCE [LARGE SCALE GENOMIC DNA]</scope>
    <source>
        <strain evidence="3">USDA</strain>
    </source>
</reference>